<evidence type="ECO:0000313" key="14">
    <source>
        <dbReference type="Proteomes" id="UP000068243"/>
    </source>
</evidence>
<dbReference type="VEuPathDB" id="FungiDB:An01g11750"/>
<dbReference type="Pfam" id="PF07714">
    <property type="entry name" value="PK_Tyr_Ser-Thr"/>
    <property type="match status" value="1"/>
</dbReference>
<evidence type="ECO:0000256" key="11">
    <source>
        <dbReference type="ARBA" id="ARBA00048679"/>
    </source>
</evidence>
<dbReference type="PROSITE" id="PS50011">
    <property type="entry name" value="PROTEIN_KINASE_DOM"/>
    <property type="match status" value="2"/>
</dbReference>
<dbReference type="InterPro" id="IPR008266">
    <property type="entry name" value="Tyr_kinase_AS"/>
</dbReference>
<comment type="catalytic activity">
    <reaction evidence="11">
        <text>L-seryl-[protein] + ATP = O-phospho-L-seryl-[protein] + ADP + H(+)</text>
        <dbReference type="Rhea" id="RHEA:17989"/>
        <dbReference type="Rhea" id="RHEA-COMP:9863"/>
        <dbReference type="Rhea" id="RHEA-COMP:11604"/>
        <dbReference type="ChEBI" id="CHEBI:15378"/>
        <dbReference type="ChEBI" id="CHEBI:29999"/>
        <dbReference type="ChEBI" id="CHEBI:30616"/>
        <dbReference type="ChEBI" id="CHEBI:83421"/>
        <dbReference type="ChEBI" id="CHEBI:456216"/>
        <dbReference type="EC" id="2.7.11.1"/>
    </reaction>
</comment>
<name>A0A100IRX8_ASPNG</name>
<dbReference type="SUPFAM" id="SSF56112">
    <property type="entry name" value="Protein kinase-like (PK-like)"/>
    <property type="match status" value="2"/>
</dbReference>
<comment type="subcellular location">
    <subcellularLocation>
        <location evidence="2">Chromosome</location>
        <location evidence="2">Telomere</location>
    </subcellularLocation>
</comment>
<comment type="caution">
    <text evidence="13">The sequence shown here is derived from an EMBL/GenBank/DDBJ whole genome shotgun (WGS) entry which is preliminary data.</text>
</comment>
<dbReference type="GO" id="GO:0000781">
    <property type="term" value="C:chromosome, telomeric region"/>
    <property type="evidence" value="ECO:0007669"/>
    <property type="project" value="UniProtKB-SubCell"/>
</dbReference>
<sequence length="579" mass="65412">MESSSSLSPEDAIPAAAYEVPSHPPNVEVRIVRPYYPPGVSEIVGRSGRHFIGLLNESTVLKYPYIPGDRVGIEVEAELLKLVGSHPRIIASKGLNEHGLVLQYARNGNVCDRFTTGHDISFDQKLRWCKQAAEAVKYIHQKRVIHCDINVRNLLLDDNLDVLLADFQGVLKSENGEKLLDGESRENSKAYMPRVHGDIANAKTDIFALGSLFYHIMMGHEPFPELNDWEHDEEIEERYKNGQFPTDSHACSHITDKCWRQLYESADEIIFDLFRLEAARHAAIMGCGTDVSRLVLPGTMENGPSQAPGYPEALHYRFIPPSLEGLNFVPNFGDIVFHVKGQFLAWGGTAVLERMPSGNVIKTPLPNPYFQREHERHRKSMHIEAIIYEILQDHPRVPKLINWDPTTCCLTMEYVENGSLADFIGRNHQSITDTMRSNWARQAAEGVQLLQNHNIIHSDLSPHNFLVDSNLDLKVSDFAGSSVFGAPGSALPGTRYCDPHVEGYVLRFSDDIFSLGSVIYFIMTGKHPYQDLPSDNVKYLFRRSQFPEVGHLSCGSIIRRCWLLEVDATELYEYFSRHG</sequence>
<dbReference type="Gene3D" id="1.10.510.10">
    <property type="entry name" value="Transferase(Phosphotransferase) domain 1"/>
    <property type="match status" value="2"/>
</dbReference>
<evidence type="ECO:0000256" key="7">
    <source>
        <dbReference type="ARBA" id="ARBA00022895"/>
    </source>
</evidence>
<gene>
    <name evidence="13" type="ORF">ABL_08889</name>
</gene>
<evidence type="ECO:0000256" key="1">
    <source>
        <dbReference type="ARBA" id="ARBA00003747"/>
    </source>
</evidence>
<dbReference type="VEuPathDB" id="FungiDB:An18g01800"/>
<keyword evidence="7" id="KW-0158">Chromosome</keyword>
<dbReference type="PROSITE" id="PS00109">
    <property type="entry name" value="PROTEIN_KINASE_TYR"/>
    <property type="match status" value="1"/>
</dbReference>
<evidence type="ECO:0000256" key="5">
    <source>
        <dbReference type="ARBA" id="ARBA00013948"/>
    </source>
</evidence>
<dbReference type="GO" id="GO:0004674">
    <property type="term" value="F:protein serine/threonine kinase activity"/>
    <property type="evidence" value="ECO:0007669"/>
    <property type="project" value="UniProtKB-EC"/>
</dbReference>
<dbReference type="InterPro" id="IPR011009">
    <property type="entry name" value="Kinase-like_dom_sf"/>
</dbReference>
<comment type="catalytic activity">
    <reaction evidence="10">
        <text>L-threonyl-[protein] + ATP = O-phospho-L-threonyl-[protein] + ADP + H(+)</text>
        <dbReference type="Rhea" id="RHEA:46608"/>
        <dbReference type="Rhea" id="RHEA-COMP:11060"/>
        <dbReference type="Rhea" id="RHEA-COMP:11605"/>
        <dbReference type="ChEBI" id="CHEBI:15378"/>
        <dbReference type="ChEBI" id="CHEBI:30013"/>
        <dbReference type="ChEBI" id="CHEBI:30616"/>
        <dbReference type="ChEBI" id="CHEBI:61977"/>
        <dbReference type="ChEBI" id="CHEBI:456216"/>
        <dbReference type="EC" id="2.7.11.1"/>
    </reaction>
</comment>
<dbReference type="VEuPathDB" id="FungiDB:M747DRAFT_357380"/>
<dbReference type="InterPro" id="IPR051681">
    <property type="entry name" value="Ser/Thr_Kinases-Pseudokinases"/>
</dbReference>
<dbReference type="AlphaFoldDB" id="A0A100IRX8"/>
<dbReference type="Proteomes" id="UP000068243">
    <property type="component" value="Unassembled WGS sequence"/>
</dbReference>
<dbReference type="InterPro" id="IPR000719">
    <property type="entry name" value="Prot_kinase_dom"/>
</dbReference>
<dbReference type="VEuPathDB" id="FungiDB:ASPNIDRAFT2_1149983"/>
<accession>A0A100IRX8</accession>
<dbReference type="EC" id="2.7.11.1" evidence="4"/>
<dbReference type="OrthoDB" id="1668230at2759"/>
<comment type="subunit">
    <text evidence="3">Component of the EKC/KEOPS complex composed of at least BUD32, CGI121, GON7, KAE1 and PCC1; the whole complex dimerizes.</text>
</comment>
<evidence type="ECO:0000256" key="6">
    <source>
        <dbReference type="ARBA" id="ARBA00019973"/>
    </source>
</evidence>
<evidence type="ECO:0000256" key="3">
    <source>
        <dbReference type="ARBA" id="ARBA00011534"/>
    </source>
</evidence>
<dbReference type="Pfam" id="PF00069">
    <property type="entry name" value="Pkinase"/>
    <property type="match status" value="1"/>
</dbReference>
<evidence type="ECO:0000256" key="10">
    <source>
        <dbReference type="ARBA" id="ARBA00047899"/>
    </source>
</evidence>
<dbReference type="VEuPathDB" id="FungiDB:M747DRAFT_301793"/>
<dbReference type="VEuPathDB" id="FungiDB:ATCC64974_22370"/>
<dbReference type="VEuPathDB" id="FungiDB:ASPNIDRAFT2_1139648"/>
<organism evidence="13 14">
    <name type="scientific">Aspergillus niger</name>
    <dbReference type="NCBI Taxonomy" id="5061"/>
    <lineage>
        <taxon>Eukaryota</taxon>
        <taxon>Fungi</taxon>
        <taxon>Dikarya</taxon>
        <taxon>Ascomycota</taxon>
        <taxon>Pezizomycotina</taxon>
        <taxon>Eurotiomycetes</taxon>
        <taxon>Eurotiomycetidae</taxon>
        <taxon>Eurotiales</taxon>
        <taxon>Aspergillaceae</taxon>
        <taxon>Aspergillus</taxon>
        <taxon>Aspergillus subgen. Circumdati</taxon>
    </lineage>
</organism>
<evidence type="ECO:0000256" key="4">
    <source>
        <dbReference type="ARBA" id="ARBA00012513"/>
    </source>
</evidence>
<protein>
    <recommendedName>
        <fullName evidence="6">EKC/KEOPS complex subunit BUD32</fullName>
        <ecNumber evidence="4">2.7.11.1</ecNumber>
    </recommendedName>
    <alternativeName>
        <fullName evidence="8 9">Atypical Serine/threonine protein kinase BUD32</fullName>
    </alternativeName>
    <alternativeName>
        <fullName evidence="5">EKC/KEOPS complex subunit bud32</fullName>
    </alternativeName>
</protein>
<evidence type="ECO:0000259" key="12">
    <source>
        <dbReference type="PROSITE" id="PS50011"/>
    </source>
</evidence>
<proteinExistence type="predicted"/>
<evidence type="ECO:0000256" key="8">
    <source>
        <dbReference type="ARBA" id="ARBA00030980"/>
    </source>
</evidence>
<dbReference type="InterPro" id="IPR001245">
    <property type="entry name" value="Ser-Thr/Tyr_kinase_cat_dom"/>
</dbReference>
<dbReference type="PANTHER" id="PTHR44329">
    <property type="entry name" value="SERINE/THREONINE-PROTEIN KINASE TNNI3K-RELATED"/>
    <property type="match status" value="1"/>
</dbReference>
<reference evidence="14" key="1">
    <citation type="journal article" date="2016" name="Genome Announc.">
        <title>Draft genome sequence of Aspergillus niger strain An76.</title>
        <authorList>
            <person name="Gong W."/>
            <person name="Cheng Z."/>
            <person name="Zhang H."/>
            <person name="Liu L."/>
            <person name="Gao P."/>
            <person name="Wang L."/>
        </authorList>
    </citation>
    <scope>NUCLEOTIDE SEQUENCE [LARGE SCALE GENOMIC DNA]</scope>
    <source>
        <strain evidence="14">An76</strain>
    </source>
</reference>
<keyword evidence="7" id="KW-0779">Telomere</keyword>
<evidence type="ECO:0000256" key="2">
    <source>
        <dbReference type="ARBA" id="ARBA00004574"/>
    </source>
</evidence>
<comment type="function">
    <text evidence="1">Component of the EKC/KEOPS complex that is required for the formation of a threonylcarbamoyl group on adenosine at position 37 (t(6)A37) in tRNAs that read codons beginning with adenine. The complex is probably involved in the transfer of the threonylcarbamoyl moiety of threonylcarbamoyl-AMP (TC-AMP) to the N6 group of A37. BUD32 has ATPase activity in the context of the EKC/KEOPS complex and likely plays a supporting role to the catalytic subunit KAE1. The EKC/KEOPS complex also promotes both telomere uncapping and telomere elongation. The complex is required for efficient recruitment of transcriptional coactivators.</text>
</comment>
<evidence type="ECO:0000256" key="9">
    <source>
        <dbReference type="ARBA" id="ARBA00033194"/>
    </source>
</evidence>
<feature type="domain" description="Protein kinase" evidence="12">
    <location>
        <begin position="338"/>
        <end position="579"/>
    </location>
</feature>
<feature type="domain" description="Protein kinase" evidence="12">
    <location>
        <begin position="1"/>
        <end position="319"/>
    </location>
</feature>
<dbReference type="EMBL" id="BCMY01000020">
    <property type="protein sequence ID" value="GAQ46228.1"/>
    <property type="molecule type" value="Genomic_DNA"/>
</dbReference>
<dbReference type="VEuPathDB" id="FungiDB:ATCC64974_98800"/>
<dbReference type="GO" id="GO:0005524">
    <property type="term" value="F:ATP binding"/>
    <property type="evidence" value="ECO:0007669"/>
    <property type="project" value="InterPro"/>
</dbReference>
<evidence type="ECO:0000313" key="13">
    <source>
        <dbReference type="EMBL" id="GAQ46228.1"/>
    </source>
</evidence>